<dbReference type="OrthoDB" id="616263at2759"/>
<dbReference type="InterPro" id="IPR036397">
    <property type="entry name" value="RNaseH_sf"/>
</dbReference>
<evidence type="ECO:0000313" key="3">
    <source>
        <dbReference type="Proteomes" id="UP000887013"/>
    </source>
</evidence>
<proteinExistence type="predicted"/>
<dbReference type="GO" id="GO:0003676">
    <property type="term" value="F:nucleic acid binding"/>
    <property type="evidence" value="ECO:0007669"/>
    <property type="project" value="InterPro"/>
</dbReference>
<feature type="compositionally biased region" description="Basic and acidic residues" evidence="1">
    <location>
        <begin position="8"/>
        <end position="24"/>
    </location>
</feature>
<keyword evidence="3" id="KW-1185">Reference proteome</keyword>
<accession>A0A8X6MFD3</accession>
<reference evidence="2" key="1">
    <citation type="submission" date="2020-08" db="EMBL/GenBank/DDBJ databases">
        <title>Multicomponent nature underlies the extraordinary mechanical properties of spider dragline silk.</title>
        <authorList>
            <person name="Kono N."/>
            <person name="Nakamura H."/>
            <person name="Mori M."/>
            <person name="Yoshida Y."/>
            <person name="Ohtoshi R."/>
            <person name="Malay A.D."/>
            <person name="Moran D.A.P."/>
            <person name="Tomita M."/>
            <person name="Numata K."/>
            <person name="Arakawa K."/>
        </authorList>
    </citation>
    <scope>NUCLEOTIDE SEQUENCE</scope>
</reference>
<dbReference type="Proteomes" id="UP000887013">
    <property type="component" value="Unassembled WGS sequence"/>
</dbReference>
<sequence>MSVLFPNDRFENKNRRKKPPELTKKPDIAPLDFHLFRSHQDSLNSQEFTSLETIKLHLDNFFINNPADFYKKLKVLNSLVEGVHTSLFVARKDYVQSNSFHDRNDSSNLPDYGTEFVSIKKDTRLKGEQLLKRGHIDKELIETKAKLKLLFDSKTSGQCVQKFNLESTNVKNALGKINSIFNHETLSRNRDRMYSGSFSGEKTPSSHCGISNQPVAFFTKIYTQCR</sequence>
<dbReference type="EMBL" id="BMAW01044998">
    <property type="protein sequence ID" value="GFS47481.1"/>
    <property type="molecule type" value="Genomic_DNA"/>
</dbReference>
<gene>
    <name evidence="2" type="ORF">NPIL_426101</name>
</gene>
<name>A0A8X6MFD3_NEPPI</name>
<dbReference type="Gene3D" id="3.30.420.10">
    <property type="entry name" value="Ribonuclease H-like superfamily/Ribonuclease H"/>
    <property type="match status" value="1"/>
</dbReference>
<evidence type="ECO:0000256" key="1">
    <source>
        <dbReference type="SAM" id="MobiDB-lite"/>
    </source>
</evidence>
<evidence type="ECO:0000313" key="2">
    <source>
        <dbReference type="EMBL" id="GFS47481.1"/>
    </source>
</evidence>
<organism evidence="2 3">
    <name type="scientific">Nephila pilipes</name>
    <name type="common">Giant wood spider</name>
    <name type="synonym">Nephila maculata</name>
    <dbReference type="NCBI Taxonomy" id="299642"/>
    <lineage>
        <taxon>Eukaryota</taxon>
        <taxon>Metazoa</taxon>
        <taxon>Ecdysozoa</taxon>
        <taxon>Arthropoda</taxon>
        <taxon>Chelicerata</taxon>
        <taxon>Arachnida</taxon>
        <taxon>Araneae</taxon>
        <taxon>Araneomorphae</taxon>
        <taxon>Entelegynae</taxon>
        <taxon>Araneoidea</taxon>
        <taxon>Nephilidae</taxon>
        <taxon>Nephila</taxon>
    </lineage>
</organism>
<dbReference type="AlphaFoldDB" id="A0A8X6MFD3"/>
<comment type="caution">
    <text evidence="2">The sequence shown here is derived from an EMBL/GenBank/DDBJ whole genome shotgun (WGS) entry which is preliminary data.</text>
</comment>
<feature type="region of interest" description="Disordered" evidence="1">
    <location>
        <begin position="1"/>
        <end position="24"/>
    </location>
</feature>
<protein>
    <submittedName>
        <fullName evidence="2">Uncharacterized protein</fullName>
    </submittedName>
</protein>